<protein>
    <submittedName>
        <fullName evidence="1">Uncharacterized protein</fullName>
    </submittedName>
</protein>
<dbReference type="EMBL" id="JBIBDZ010000003">
    <property type="protein sequence ID" value="MFF5919676.1"/>
    <property type="molecule type" value="Genomic_DNA"/>
</dbReference>
<evidence type="ECO:0000313" key="2">
    <source>
        <dbReference type="Proteomes" id="UP001602370"/>
    </source>
</evidence>
<comment type="caution">
    <text evidence="1">The sequence shown here is derived from an EMBL/GenBank/DDBJ whole genome shotgun (WGS) entry which is preliminary data.</text>
</comment>
<accession>A0ABW6XQC3</accession>
<keyword evidence="2" id="KW-1185">Reference proteome</keyword>
<name>A0ABW6XQC3_9ACTN</name>
<evidence type="ECO:0000313" key="1">
    <source>
        <dbReference type="EMBL" id="MFF5919676.1"/>
    </source>
</evidence>
<gene>
    <name evidence="1" type="ORF">ACFY8C_15185</name>
</gene>
<organism evidence="1 2">
    <name type="scientific">Streptomyces flavochromogenes</name>
    <dbReference type="NCBI Taxonomy" id="68199"/>
    <lineage>
        <taxon>Bacteria</taxon>
        <taxon>Bacillati</taxon>
        <taxon>Actinomycetota</taxon>
        <taxon>Actinomycetes</taxon>
        <taxon>Kitasatosporales</taxon>
        <taxon>Streptomycetaceae</taxon>
        <taxon>Streptomyces</taxon>
    </lineage>
</organism>
<proteinExistence type="predicted"/>
<sequence length="61" mass="6659">MLSVTLEPKARIGTNVPAQRVPKGPTPPGIQNRAGGIRTTLKIIYTRRTCLVDTDLTKMPD</sequence>
<dbReference type="RefSeq" id="WP_388307371.1">
    <property type="nucleotide sequence ID" value="NZ_JBIBDZ010000003.1"/>
</dbReference>
<reference evidence="1 2" key="1">
    <citation type="submission" date="2024-10" db="EMBL/GenBank/DDBJ databases">
        <title>The Natural Products Discovery Center: Release of the First 8490 Sequenced Strains for Exploring Actinobacteria Biosynthetic Diversity.</title>
        <authorList>
            <person name="Kalkreuter E."/>
            <person name="Kautsar S.A."/>
            <person name="Yang D."/>
            <person name="Bader C.D."/>
            <person name="Teijaro C.N."/>
            <person name="Fluegel L."/>
            <person name="Davis C.M."/>
            <person name="Simpson J.R."/>
            <person name="Lauterbach L."/>
            <person name="Steele A.D."/>
            <person name="Gui C."/>
            <person name="Meng S."/>
            <person name="Li G."/>
            <person name="Viehrig K."/>
            <person name="Ye F."/>
            <person name="Su P."/>
            <person name="Kiefer A.F."/>
            <person name="Nichols A."/>
            <person name="Cepeda A.J."/>
            <person name="Yan W."/>
            <person name="Fan B."/>
            <person name="Jiang Y."/>
            <person name="Adhikari A."/>
            <person name="Zheng C.-J."/>
            <person name="Schuster L."/>
            <person name="Cowan T.M."/>
            <person name="Smanski M.J."/>
            <person name="Chevrette M.G."/>
            <person name="De Carvalho L.P.S."/>
            <person name="Shen B."/>
        </authorList>
    </citation>
    <scope>NUCLEOTIDE SEQUENCE [LARGE SCALE GENOMIC DNA]</scope>
    <source>
        <strain evidence="1 2">NPDC012605</strain>
    </source>
</reference>
<dbReference type="Proteomes" id="UP001602370">
    <property type="component" value="Unassembled WGS sequence"/>
</dbReference>